<dbReference type="InterPro" id="IPR005835">
    <property type="entry name" value="NTP_transferase_dom"/>
</dbReference>
<dbReference type="KEGG" id="dwd:DSCW_50680"/>
<evidence type="ECO:0000313" key="2">
    <source>
        <dbReference type="EMBL" id="BBO77651.1"/>
    </source>
</evidence>
<dbReference type="PANTHER" id="PTHR22572">
    <property type="entry name" value="SUGAR-1-PHOSPHATE GUANYL TRANSFERASE"/>
    <property type="match status" value="1"/>
</dbReference>
<proteinExistence type="predicted"/>
<dbReference type="Proteomes" id="UP000427769">
    <property type="component" value="Chromosome"/>
</dbReference>
<organism evidence="2 3">
    <name type="scientific">Desulfosarcina widdelii</name>
    <dbReference type="NCBI Taxonomy" id="947919"/>
    <lineage>
        <taxon>Bacteria</taxon>
        <taxon>Pseudomonadati</taxon>
        <taxon>Thermodesulfobacteriota</taxon>
        <taxon>Desulfobacteria</taxon>
        <taxon>Desulfobacterales</taxon>
        <taxon>Desulfosarcinaceae</taxon>
        <taxon>Desulfosarcina</taxon>
    </lineage>
</organism>
<name>A0A5K7ZD46_9BACT</name>
<evidence type="ECO:0000259" key="1">
    <source>
        <dbReference type="Pfam" id="PF00483"/>
    </source>
</evidence>
<dbReference type="SUPFAM" id="SSF53448">
    <property type="entry name" value="Nucleotide-diphospho-sugar transferases"/>
    <property type="match status" value="1"/>
</dbReference>
<reference evidence="2 3" key="1">
    <citation type="submission" date="2019-11" db="EMBL/GenBank/DDBJ databases">
        <title>Comparative genomics of hydrocarbon-degrading Desulfosarcina strains.</title>
        <authorList>
            <person name="Watanabe M."/>
            <person name="Kojima H."/>
            <person name="Fukui M."/>
        </authorList>
    </citation>
    <scope>NUCLEOTIDE SEQUENCE [LARGE SCALE GENOMIC DNA]</scope>
    <source>
        <strain evidence="2 3">PP31</strain>
    </source>
</reference>
<sequence>MEAIILAGGLGTRLKPYTTVIPKPIVPVGEKAIMEIVLNQLVSYGFTRVTLAVNHLAQLIMAYFGNGERYGLQIEYSFEDKPLGTIGPLKLIETLPDNFLVMNGDILTDFDFERFFQKHIENRAMATIATYERDVKIDFGVLRYDATTKKIDSFTEKPTHHYSVSMGIYAFSKRILQYVPDNQAYGFDQLMLDMIGNHENIQAYPFDGYWLDIGRPDDYEKAGREYPAMKDKFEGRKQ</sequence>
<protein>
    <submittedName>
        <fullName evidence="2">Nucleoside-diphosphate-sugar pyrophosphorylase</fullName>
    </submittedName>
</protein>
<dbReference type="Pfam" id="PF00483">
    <property type="entry name" value="NTP_transferase"/>
    <property type="match status" value="1"/>
</dbReference>
<keyword evidence="3" id="KW-1185">Reference proteome</keyword>
<dbReference type="RefSeq" id="WP_155306378.1">
    <property type="nucleotide sequence ID" value="NZ_AP021875.1"/>
</dbReference>
<dbReference type="InterPro" id="IPR050486">
    <property type="entry name" value="Mannose-1P_guanyltransferase"/>
</dbReference>
<accession>A0A5K7ZD46</accession>
<feature type="domain" description="Nucleotidyl transferase" evidence="1">
    <location>
        <begin position="3"/>
        <end position="226"/>
    </location>
</feature>
<dbReference type="InterPro" id="IPR029044">
    <property type="entry name" value="Nucleotide-diphossugar_trans"/>
</dbReference>
<dbReference type="OrthoDB" id="9788272at2"/>
<evidence type="ECO:0000313" key="3">
    <source>
        <dbReference type="Proteomes" id="UP000427769"/>
    </source>
</evidence>
<dbReference type="EMBL" id="AP021875">
    <property type="protein sequence ID" value="BBO77651.1"/>
    <property type="molecule type" value="Genomic_DNA"/>
</dbReference>
<dbReference type="Gene3D" id="3.90.550.10">
    <property type="entry name" value="Spore Coat Polysaccharide Biosynthesis Protein SpsA, Chain A"/>
    <property type="match status" value="1"/>
</dbReference>
<gene>
    <name evidence="2" type="ORF">DSCW_50680</name>
</gene>
<dbReference type="AlphaFoldDB" id="A0A5K7ZD46"/>